<proteinExistence type="inferred from homology"/>
<keyword evidence="4 6" id="KW-0067">ATP-binding</keyword>
<dbReference type="Gene3D" id="2.40.50.100">
    <property type="match status" value="1"/>
</dbReference>
<dbReference type="SUPFAM" id="SSF52540">
    <property type="entry name" value="P-loop containing nucleoside triphosphate hydrolases"/>
    <property type="match status" value="1"/>
</dbReference>
<protein>
    <submittedName>
        <fullName evidence="6">Spermidine/putrescine ABC transporter ATP-binding protein</fullName>
    </submittedName>
</protein>
<dbReference type="PROSITE" id="PS50893">
    <property type="entry name" value="ABC_TRANSPORTER_2"/>
    <property type="match status" value="1"/>
</dbReference>
<dbReference type="GO" id="GO:0005524">
    <property type="term" value="F:ATP binding"/>
    <property type="evidence" value="ECO:0007669"/>
    <property type="project" value="UniProtKB-KW"/>
</dbReference>
<dbReference type="PANTHER" id="PTHR42781">
    <property type="entry name" value="SPERMIDINE/PUTRESCINE IMPORT ATP-BINDING PROTEIN POTA"/>
    <property type="match status" value="1"/>
</dbReference>
<gene>
    <name evidence="6" type="ORF">BB934_17255</name>
</gene>
<dbReference type="Gene3D" id="3.40.50.300">
    <property type="entry name" value="P-loop containing nucleotide triphosphate hydrolases"/>
    <property type="match status" value="1"/>
</dbReference>
<dbReference type="AlphaFoldDB" id="A0A1B2EIG0"/>
<dbReference type="FunFam" id="3.40.50.300:FF:000425">
    <property type="entry name" value="Probable ABC transporter, ATP-binding subunit"/>
    <property type="match status" value="1"/>
</dbReference>
<dbReference type="InterPro" id="IPR027417">
    <property type="entry name" value="P-loop_NTPase"/>
</dbReference>
<name>A0A1B2EIG0_9HYPH</name>
<dbReference type="PROSITE" id="PS00211">
    <property type="entry name" value="ABC_TRANSPORTER_1"/>
    <property type="match status" value="1"/>
</dbReference>
<dbReference type="InterPro" id="IPR008995">
    <property type="entry name" value="Mo/tungstate-bd_C_term_dom"/>
</dbReference>
<evidence type="ECO:0000256" key="2">
    <source>
        <dbReference type="ARBA" id="ARBA00022448"/>
    </source>
</evidence>
<dbReference type="RefSeq" id="WP_099510776.1">
    <property type="nucleotide sequence ID" value="NZ_CP016616.1"/>
</dbReference>
<dbReference type="Pfam" id="PF08402">
    <property type="entry name" value="TOBE_2"/>
    <property type="match status" value="1"/>
</dbReference>
<organism evidence="6">
    <name type="scientific">Microvirga ossetica</name>
    <dbReference type="NCBI Taxonomy" id="1882682"/>
    <lineage>
        <taxon>Bacteria</taxon>
        <taxon>Pseudomonadati</taxon>
        <taxon>Pseudomonadota</taxon>
        <taxon>Alphaproteobacteria</taxon>
        <taxon>Hyphomicrobiales</taxon>
        <taxon>Methylobacteriaceae</taxon>
        <taxon>Microvirga</taxon>
    </lineage>
</organism>
<dbReference type="EMBL" id="CP016616">
    <property type="protein sequence ID" value="ANY79756.1"/>
    <property type="molecule type" value="Genomic_DNA"/>
</dbReference>
<dbReference type="GO" id="GO:0022857">
    <property type="term" value="F:transmembrane transporter activity"/>
    <property type="evidence" value="ECO:0007669"/>
    <property type="project" value="InterPro"/>
</dbReference>
<keyword evidence="3" id="KW-0547">Nucleotide-binding</keyword>
<feature type="domain" description="ABC transporter" evidence="5">
    <location>
        <begin position="11"/>
        <end position="241"/>
    </location>
</feature>
<evidence type="ECO:0000256" key="1">
    <source>
        <dbReference type="ARBA" id="ARBA00005417"/>
    </source>
</evidence>
<dbReference type="InterPro" id="IPR050093">
    <property type="entry name" value="ABC_SmlMolc_Importer"/>
</dbReference>
<reference evidence="6" key="1">
    <citation type="submission" date="2016-07" db="EMBL/GenBank/DDBJ databases">
        <title>Microvirga ossetica sp. nov. a new species of rhizobia isolated from root nodules of the legume species Vicia alpestris Steven originated from North Ossetia region in the Caucasus.</title>
        <authorList>
            <person name="Safronova V.I."/>
            <person name="Kuznetsova I.G."/>
            <person name="Sazanova A.L."/>
            <person name="Belimov A."/>
            <person name="Andronov E."/>
            <person name="Osledkin Y.S."/>
            <person name="Onishchuk O.P."/>
            <person name="Kurchak O.N."/>
            <person name="Shaposhnikov A.I."/>
            <person name="Willems A."/>
            <person name="Tikhonovich I.A."/>
        </authorList>
    </citation>
    <scope>NUCLEOTIDE SEQUENCE [LARGE SCALE GENOMIC DNA]</scope>
    <source>
        <strain evidence="6">V5/3M</strain>
    </source>
</reference>
<evidence type="ECO:0000256" key="3">
    <source>
        <dbReference type="ARBA" id="ARBA00022741"/>
    </source>
</evidence>
<dbReference type="SMART" id="SM00382">
    <property type="entry name" value="AAA"/>
    <property type="match status" value="1"/>
</dbReference>
<evidence type="ECO:0000259" key="5">
    <source>
        <dbReference type="PROSITE" id="PS50893"/>
    </source>
</evidence>
<dbReference type="InterPro" id="IPR017871">
    <property type="entry name" value="ABC_transporter-like_CS"/>
</dbReference>
<dbReference type="SUPFAM" id="SSF50331">
    <property type="entry name" value="MOP-like"/>
    <property type="match status" value="1"/>
</dbReference>
<dbReference type="GO" id="GO:0015697">
    <property type="term" value="P:quaternary ammonium group transport"/>
    <property type="evidence" value="ECO:0007669"/>
    <property type="project" value="UniProtKB-ARBA"/>
</dbReference>
<keyword evidence="2" id="KW-0813">Transport</keyword>
<dbReference type="InterPro" id="IPR013611">
    <property type="entry name" value="Transp-assoc_OB_typ2"/>
</dbReference>
<evidence type="ECO:0000313" key="6">
    <source>
        <dbReference type="EMBL" id="ANY79756.1"/>
    </source>
</evidence>
<comment type="similarity">
    <text evidence="1">Belongs to the ABC transporter superfamily.</text>
</comment>
<dbReference type="GO" id="GO:0043190">
    <property type="term" value="C:ATP-binding cassette (ABC) transporter complex"/>
    <property type="evidence" value="ECO:0007669"/>
    <property type="project" value="InterPro"/>
</dbReference>
<dbReference type="InterPro" id="IPR003439">
    <property type="entry name" value="ABC_transporter-like_ATP-bd"/>
</dbReference>
<accession>A0A1B2EIG0</accession>
<dbReference type="OrthoDB" id="9802264at2"/>
<dbReference type="InterPro" id="IPR003593">
    <property type="entry name" value="AAA+_ATPase"/>
</dbReference>
<dbReference type="PANTHER" id="PTHR42781:SF4">
    <property type="entry name" value="SPERMIDINE_PUTRESCINE IMPORT ATP-BINDING PROTEIN POTA"/>
    <property type="match status" value="1"/>
</dbReference>
<evidence type="ECO:0000256" key="4">
    <source>
        <dbReference type="ARBA" id="ARBA00022840"/>
    </source>
</evidence>
<dbReference type="Pfam" id="PF00005">
    <property type="entry name" value="ABC_tran"/>
    <property type="match status" value="1"/>
</dbReference>
<dbReference type="KEGG" id="moc:BB934_17255"/>
<sequence>MANSTHPATDLDIVNVIKRFGSHAAVDDVTFSVAPGEFFSILGPSGCGKTTLMRMIAGFEHPTSGDIRIRGQSMIGVPANRRPVNMVFQSLALFPMMSVGENVAYGLTCRGVSRAEAEERAGRMLERVGLKGFGDRRVTALSGGQRQRVAIARCLVLEPTLVLLDEPLGALDLKLREHMKIELKQLQGTFNTTFAYITHDQSEALVMSDRIAVMNQGRFEQVGSPRELYHSPATPFVASFVGETNRWQGQAASAADGAVAVRLASGAVVQGQGSGAAQALAFVRPEAVALAQDQSSLASLPNRFEGRVSAVLFDGAASSLLIDTAGFDQPVRAVLPQAGPLAGIEVGAPVHVGWTADAMKVFAA</sequence>
<dbReference type="GO" id="GO:0016887">
    <property type="term" value="F:ATP hydrolysis activity"/>
    <property type="evidence" value="ECO:0007669"/>
    <property type="project" value="InterPro"/>
</dbReference>